<dbReference type="Gene3D" id="2.160.20.160">
    <property type="match status" value="1"/>
</dbReference>
<evidence type="ECO:0000313" key="4">
    <source>
        <dbReference type="EMBL" id="KUM25877.1"/>
    </source>
</evidence>
<dbReference type="OrthoDB" id="223957at2"/>
<dbReference type="Pfam" id="PF19077">
    <property type="entry name" value="Big_13"/>
    <property type="match status" value="3"/>
</dbReference>
<dbReference type="InterPro" id="IPR013517">
    <property type="entry name" value="FG-GAP"/>
</dbReference>
<dbReference type="PANTHER" id="PTHR44103:SF1">
    <property type="entry name" value="PROPROTEIN CONVERTASE P"/>
    <property type="match status" value="1"/>
</dbReference>
<sequence>MADTLTINAAPTGFYGPFGTYLGYPLTRYSSDHYTLSGSNLAGLEDQWITYLMGATAVPTGGTTEFSPSDDGTGTFVMSGYTGLTLYVAVQDPITGQFSQQLVGTATMPAFSYTGSYSINSGHYDVPPGPFGDFLANLDMVFNGSDVADFVDASYLSGHYSYSPNSIISDRVVTINGNGGDDTIHGSLAATNFIYGGYGNDVIDLNSGTATGAPISNFADGGPDDDTIYAYARGNDTVTVHGGTGNDTIVVSGAPASFLFGDAGDDYLQGSTGNDRFEGGAGNDTLLDASSDDADTAVYSGRWADYAVIDQVAQDGTFRVTDLRDGSPDGTDSVNRFIENIRFADGTFLTSTRTFVPDVSEAPQVTAGLLHDTGSSSSDGVTSDPTLTGTGDADAVVSFTLNGNPTNWTTTADANGLWSYRPSGLAEGSYTIAASETNAGGTGTASLTFTLDGTRPVVTGFDPVEATTTNANTVHYILTFSEPVTGVDAGQFSLTANGLTGASITGVEAVSGSDGMQYVVTVDTGSGDGTVALSLDPGTAIQDFAGNGLAGGPASFSTPASYATGSTPTWGAIGDVNGDGNADLVLPNYYAGTVGVYLGAGDGTLGAPATYRSSVANIFGSGRAYLADVNGDSKPDIVTANYSDGTISVLLNDGTGGFQPAAAYFTGFSTGQAAIADIDGNGTLDLLASGGSGVVKLLGNGDGTFQPTQLVTPTGGDIALADIDGDGRPDLIAGVLTFMNDGSGGFVPGSAALGGNGLAAGDVNGDGKVDIVVAQYASHAVDVSLGDGSGGFGTASVYSTGPDVTPFSPLLADMNGDGHLDVVLSSDTTHIGVLINNGDGTFGPVQAFSAGYADRVTVGDLNNDGLPDVVVGNYFANTATVLINTSSFGGLTGPTYSIDRTAPEVTAGLLHDTGSSSNDGATTDPTLSGTGNPNAAVSFTLNGNPTDWTTTADANGAWTFTPTGLADGTYTIIAGETDVAGNTGTGSLTFTLDTTPPSVTGVLANDTGASASDKITSNPTLTGTGDANAVVHFTVDGNPTDWTTTADANGTWTFTPTGLDDGLHTIAPSETDAAGNIGTEAVKFLLDTSAPIIVDIFQTQVSKKLATTTMSGHSEIRDVITLYEGAKALGSTAVGADGKWSISLANLSDAVHTFTTTDRAGNSAPTVILGSSGADKIAAPATGSVIIGGGGADTLAAGAGSDFFVFHNGFGKDTITGFDVHQDSLVFGADLPLFGSLDAVMAHVSDHSTKKDGFIGAVVTYDKGDTITLAGVHAADLTPESFHFIQSDFWM</sequence>
<dbReference type="Pfam" id="PF13517">
    <property type="entry name" value="FG-GAP_3"/>
    <property type="match status" value="2"/>
</dbReference>
<dbReference type="SUPFAM" id="SSF69318">
    <property type="entry name" value="Integrin alpha N-terminal domain"/>
    <property type="match status" value="2"/>
</dbReference>
<evidence type="ECO:0000259" key="3">
    <source>
        <dbReference type="Pfam" id="PF19077"/>
    </source>
</evidence>
<dbReference type="Proteomes" id="UP000053176">
    <property type="component" value="Unassembled WGS sequence"/>
</dbReference>
<dbReference type="Gene3D" id="2.130.10.130">
    <property type="entry name" value="Integrin alpha, N-terminal"/>
    <property type="match status" value="1"/>
</dbReference>
<dbReference type="InterPro" id="IPR011049">
    <property type="entry name" value="Serralysin-like_metalloprot_C"/>
</dbReference>
<dbReference type="Gene3D" id="2.60.40.10">
    <property type="entry name" value="Immunoglobulins"/>
    <property type="match status" value="3"/>
</dbReference>
<reference evidence="4 5" key="1">
    <citation type="submission" date="2015-12" db="EMBL/GenBank/DDBJ databases">
        <title>Draft genome sequence of Mesorhizobium sp. UFLA 01-765, a multitolerant efficient symbiont and plant-growth promoting strain isolated from Zn-mining soil using Leucaena leucocephala as a trap plant.</title>
        <authorList>
            <person name="Rangel W.M."/>
            <person name="Thijs S."/>
            <person name="Longatti S.M."/>
            <person name="Moreira F.M."/>
            <person name="Weyens N."/>
            <person name="Vangronsveld J."/>
            <person name="Van Hamme J.D."/>
            <person name="Bottos E.M."/>
            <person name="Rineau F."/>
        </authorList>
    </citation>
    <scope>NUCLEOTIDE SEQUENCE [LARGE SCALE GENOMIC DNA]</scope>
    <source>
        <strain evidence="4 5">UFLA 01-765</strain>
    </source>
</reference>
<feature type="region of interest" description="Disordered" evidence="2">
    <location>
        <begin position="908"/>
        <end position="934"/>
    </location>
</feature>
<dbReference type="PRINTS" id="PR00313">
    <property type="entry name" value="CABNDNGRPT"/>
</dbReference>
<dbReference type="EMBL" id="LPWA01000111">
    <property type="protein sequence ID" value="KUM25877.1"/>
    <property type="molecule type" value="Genomic_DNA"/>
</dbReference>
<dbReference type="InterPro" id="IPR013783">
    <property type="entry name" value="Ig-like_fold"/>
</dbReference>
<dbReference type="PANTHER" id="PTHR44103">
    <property type="entry name" value="PROPROTEIN CONVERTASE P"/>
    <property type="match status" value="1"/>
</dbReference>
<dbReference type="InterPro" id="IPR028994">
    <property type="entry name" value="Integrin_alpha_N"/>
</dbReference>
<evidence type="ECO:0000313" key="5">
    <source>
        <dbReference type="Proteomes" id="UP000053176"/>
    </source>
</evidence>
<dbReference type="Gene3D" id="2.150.10.10">
    <property type="entry name" value="Serralysin-like metalloprotease, C-terminal"/>
    <property type="match status" value="1"/>
</dbReference>
<dbReference type="Gene3D" id="2.60.40.1220">
    <property type="match status" value="1"/>
</dbReference>
<evidence type="ECO:0000256" key="1">
    <source>
        <dbReference type="ARBA" id="ARBA00022729"/>
    </source>
</evidence>
<accession>A0A101KS43</accession>
<name>A0A101KS43_RHILI</name>
<protein>
    <recommendedName>
        <fullName evidence="3">Bacterial Ig-like domain-containing protein</fullName>
    </recommendedName>
</protein>
<feature type="domain" description="Bacterial Ig-like" evidence="3">
    <location>
        <begin position="362"/>
        <end position="452"/>
    </location>
</feature>
<comment type="caution">
    <text evidence="4">The sequence shown here is derived from an EMBL/GenBank/DDBJ whole genome shotgun (WGS) entry which is preliminary data.</text>
</comment>
<proteinExistence type="predicted"/>
<dbReference type="InterPro" id="IPR001343">
    <property type="entry name" value="Hemolysn_Ca-bd"/>
</dbReference>
<dbReference type="SUPFAM" id="SSF51120">
    <property type="entry name" value="beta-Roll"/>
    <property type="match status" value="2"/>
</dbReference>
<dbReference type="GO" id="GO:0005509">
    <property type="term" value="F:calcium ion binding"/>
    <property type="evidence" value="ECO:0007669"/>
    <property type="project" value="InterPro"/>
</dbReference>
<dbReference type="NCBIfam" id="NF033510">
    <property type="entry name" value="Ca_tandemer"/>
    <property type="match status" value="3"/>
</dbReference>
<dbReference type="InterPro" id="IPR014755">
    <property type="entry name" value="Cu-Rt/internalin_Ig-like"/>
</dbReference>
<gene>
    <name evidence="4" type="ORF">AU467_23755</name>
</gene>
<feature type="compositionally biased region" description="Polar residues" evidence="2">
    <location>
        <begin position="913"/>
        <end position="934"/>
    </location>
</feature>
<dbReference type="Pfam" id="PF00353">
    <property type="entry name" value="HemolysinCabind"/>
    <property type="match status" value="3"/>
</dbReference>
<dbReference type="Gene3D" id="2.30.30.100">
    <property type="match status" value="1"/>
</dbReference>
<organism evidence="4 5">
    <name type="scientific">Rhizobium loti</name>
    <name type="common">Mesorhizobium loti</name>
    <dbReference type="NCBI Taxonomy" id="381"/>
    <lineage>
        <taxon>Bacteria</taxon>
        <taxon>Pseudomonadati</taxon>
        <taxon>Pseudomonadota</taxon>
        <taxon>Alphaproteobacteria</taxon>
        <taxon>Hyphomicrobiales</taxon>
        <taxon>Phyllobacteriaceae</taxon>
        <taxon>Mesorhizobium</taxon>
    </lineage>
</organism>
<feature type="domain" description="Bacterial Ig-like" evidence="3">
    <location>
        <begin position="997"/>
        <end position="1088"/>
    </location>
</feature>
<evidence type="ECO:0000256" key="2">
    <source>
        <dbReference type="SAM" id="MobiDB-lite"/>
    </source>
</evidence>
<dbReference type="InterPro" id="IPR044016">
    <property type="entry name" value="Big_13"/>
</dbReference>
<keyword evidence="1" id="KW-0732">Signal</keyword>
<feature type="domain" description="Bacterial Ig-like" evidence="3">
    <location>
        <begin position="903"/>
        <end position="994"/>
    </location>
</feature>
<dbReference type="Pfam" id="PF01839">
    <property type="entry name" value="FG-GAP"/>
    <property type="match status" value="1"/>
</dbReference>